<feature type="region of interest" description="Disordered" evidence="1">
    <location>
        <begin position="1"/>
        <end position="132"/>
    </location>
</feature>
<protein>
    <recommendedName>
        <fullName evidence="2">Calmodulin-binding domain-containing protein</fullName>
    </recommendedName>
</protein>
<dbReference type="PANTHER" id="PTHR33923:SF2">
    <property type="entry name" value="CALMODULIN-BINDING PROTEIN-RELATED"/>
    <property type="match status" value="1"/>
</dbReference>
<feature type="compositionally biased region" description="Polar residues" evidence="1">
    <location>
        <begin position="66"/>
        <end position="81"/>
    </location>
</feature>
<organism evidence="3 4">
    <name type="scientific">Dendrobium chrysotoxum</name>
    <name type="common">Orchid</name>
    <dbReference type="NCBI Taxonomy" id="161865"/>
    <lineage>
        <taxon>Eukaryota</taxon>
        <taxon>Viridiplantae</taxon>
        <taxon>Streptophyta</taxon>
        <taxon>Embryophyta</taxon>
        <taxon>Tracheophyta</taxon>
        <taxon>Spermatophyta</taxon>
        <taxon>Magnoliopsida</taxon>
        <taxon>Liliopsida</taxon>
        <taxon>Asparagales</taxon>
        <taxon>Orchidaceae</taxon>
        <taxon>Epidendroideae</taxon>
        <taxon>Malaxideae</taxon>
        <taxon>Dendrobiinae</taxon>
        <taxon>Dendrobium</taxon>
    </lineage>
</organism>
<dbReference type="GO" id="GO:0005516">
    <property type="term" value="F:calmodulin binding"/>
    <property type="evidence" value="ECO:0007669"/>
    <property type="project" value="InterPro"/>
</dbReference>
<evidence type="ECO:0000313" key="3">
    <source>
        <dbReference type="EMBL" id="KAH0454859.1"/>
    </source>
</evidence>
<reference evidence="3 4" key="1">
    <citation type="journal article" date="2021" name="Hortic Res">
        <title>Chromosome-scale assembly of the Dendrobium chrysotoxum genome enhances the understanding of orchid evolution.</title>
        <authorList>
            <person name="Zhang Y."/>
            <person name="Zhang G.Q."/>
            <person name="Zhang D."/>
            <person name="Liu X.D."/>
            <person name="Xu X.Y."/>
            <person name="Sun W.H."/>
            <person name="Yu X."/>
            <person name="Zhu X."/>
            <person name="Wang Z.W."/>
            <person name="Zhao X."/>
            <person name="Zhong W.Y."/>
            <person name="Chen H."/>
            <person name="Yin W.L."/>
            <person name="Huang T."/>
            <person name="Niu S.C."/>
            <person name="Liu Z.J."/>
        </authorList>
    </citation>
    <scope>NUCLEOTIDE SEQUENCE [LARGE SCALE GENOMIC DNA]</scope>
    <source>
        <strain evidence="3">Lindl</strain>
    </source>
</reference>
<dbReference type="PANTHER" id="PTHR33923">
    <property type="entry name" value="CALMODULIN-BINDING PROTEIN-RELATED"/>
    <property type="match status" value="1"/>
</dbReference>
<dbReference type="EMBL" id="JAGFBR010000015">
    <property type="protein sequence ID" value="KAH0454859.1"/>
    <property type="molecule type" value="Genomic_DNA"/>
</dbReference>
<name>A0AAV7FZ38_DENCH</name>
<feature type="compositionally biased region" description="Basic and acidic residues" evidence="1">
    <location>
        <begin position="54"/>
        <end position="65"/>
    </location>
</feature>
<feature type="domain" description="Calmodulin-binding" evidence="2">
    <location>
        <begin position="473"/>
        <end position="578"/>
    </location>
</feature>
<dbReference type="Proteomes" id="UP000775213">
    <property type="component" value="Unassembled WGS sequence"/>
</dbReference>
<evidence type="ECO:0000313" key="4">
    <source>
        <dbReference type="Proteomes" id="UP000775213"/>
    </source>
</evidence>
<comment type="caution">
    <text evidence="3">The sequence shown here is derived from an EMBL/GenBank/DDBJ whole genome shotgun (WGS) entry which is preliminary data.</text>
</comment>
<feature type="region of interest" description="Disordered" evidence="1">
    <location>
        <begin position="376"/>
        <end position="423"/>
    </location>
</feature>
<feature type="compositionally biased region" description="Basic residues" evidence="1">
    <location>
        <begin position="99"/>
        <end position="108"/>
    </location>
</feature>
<feature type="compositionally biased region" description="Basic and acidic residues" evidence="1">
    <location>
        <begin position="408"/>
        <end position="418"/>
    </location>
</feature>
<gene>
    <name evidence="3" type="ORF">IEQ34_016783</name>
</gene>
<proteinExistence type="predicted"/>
<dbReference type="SMART" id="SM01054">
    <property type="entry name" value="CaM_binding"/>
    <property type="match status" value="1"/>
</dbReference>
<feature type="compositionally biased region" description="Low complexity" evidence="1">
    <location>
        <begin position="109"/>
        <end position="119"/>
    </location>
</feature>
<feature type="compositionally biased region" description="Basic and acidic residues" evidence="1">
    <location>
        <begin position="1"/>
        <end position="45"/>
    </location>
</feature>
<keyword evidence="4" id="KW-1185">Reference proteome</keyword>
<evidence type="ECO:0000259" key="2">
    <source>
        <dbReference type="SMART" id="SM01054"/>
    </source>
</evidence>
<sequence>MVQRKAPDKPKAPIEHKESHGRLDRQFSSHLQQDTRARGGADQKKKLMKVKSMKVSDLDSFESRKTSSIPIRNYMKPTSSSDARKEKLQLTVKSPVGSYKKKSSRSSKKSNASSGGLSSPRAVKALSRQSSLKPVKSSMKKCSVVALCAKKNVNRATCSSTLKDSKFPSALELNHGATEAEGTSKIRVCPYTYCSLNGHMHEPLPPLKCFISARRKLLKTQRSLKVKGLLSFKTSLLQKEREMIDDELEDEISKNPSDLFFEIYTMPQEETVGEYNYDEISILEGKYHEQCMLGKVEYSVEAMSQFNQYSDMSFDQNSEFSLDEMDDVMMNFLEYVELDHGRTTAQKDYEEDGEIRKSEIKTIDMNWEEEICSFPDNTQMSECPDEQFSVDTTNSCAASEDADDDSESKERNSHVFEKEDSDIPEFNSQSIEDDVQKLSSKTINCQSDDIMLGDEAKNPEKELHEASKVTDGNILNVSAIDYNEIDGALRSRWNITKKKTTEEFEQVKEFNPRPPNFLPLEHDPEAEKVDLRHQTMDGRRNSEEWMIDYALQQAVTRLGPARKKKVALLVEAFETVIPLPMWEKPLSHGTSTFNHLSYIEQLCTD</sequence>
<dbReference type="InterPro" id="IPR012417">
    <property type="entry name" value="CaM-bd_dom_pln"/>
</dbReference>
<accession>A0AAV7FZ38</accession>
<evidence type="ECO:0000256" key="1">
    <source>
        <dbReference type="SAM" id="MobiDB-lite"/>
    </source>
</evidence>
<dbReference type="InterPro" id="IPR044681">
    <property type="entry name" value="PICBP-like"/>
</dbReference>
<dbReference type="AlphaFoldDB" id="A0AAV7FZ38"/>
<dbReference type="Pfam" id="PF07839">
    <property type="entry name" value="CaM_binding"/>
    <property type="match status" value="1"/>
</dbReference>